<accession>A0ACB8HY52</accession>
<keyword evidence="2" id="KW-1185">Reference proteome</keyword>
<protein>
    <submittedName>
        <fullName evidence="1">ADP-ribosyl cyclase/cyclic ADP-ribose hydrolase</fullName>
    </submittedName>
</protein>
<keyword evidence="1" id="KW-0378">Hydrolase</keyword>
<proteinExistence type="predicted"/>
<sequence>MASSSSSINMNPQIKYDVFLSFRGKDVRHNFISHLNAALCRKKIVTFIDDKLNRGNEISPSLLSAIEGSKISIVIFSKGYASSRWCLNELVKILESKNKYGQIVVPVFYLVDPSDVRNQTGTFGDSFSKLEERFKEKIDMLQTWRIAMREAANLSGFDSHGIRSESVLLEGIVNDILKKLNDLFPSDNKDQLVGVESIIKEIESLLLSGSTEFNTVGIWGIGGIGKTTIASAIYSNISSHFEGSYFMQNIREESEASGLAGFRRELLSTLLDDGDMKIDIPNIGLNFQRRRLSRMKVLIVFDDVTCIQQIELLIGGLDRLDCFMPGSRIIITTRDAQLLKNHRGSRVGHVFEVKELSYNDSLTLFSRNAFGQNHPAAGYLELSNIVIKYAKGIPLALKVLGRYLFGRSEEEWENAIEKLKRIPHMDIQKVLKVSYDGLDDEEQNIFLDIACFFKGQHRDFVMNFQDACGFSAKIGIRDLVDKSLVIISNNKITMHDLLQEMGREIVRQESIKDSGKRSRLWHHEDIYQFLSKNTGSEIIEGISLDMSQVKEIRFNPSTFTKMPRLRFFKFYNSISRENRCKVHHSRCLKSLSNELRYFRWDGYPLKSLPSKNFPEHLVSLQMPYSNIEQLWNGVQNLAALKSLNLRHCKQLTRIPDLSLALSLEVLELTGCTSLIEIHSSIQHLNKLVTLNLDDCNSLKSLPTGINLVSLKTLSLANCSNFKRFPEISCNIEVLYLQGSAIEELPSSIGNLSRLVTLELQNCSRLKSVSSSLCNLKSLRSLYLSGCLKLEKLPEETEINLDSLEVLNLRGCSNLKKFPEISCNIEDLDLRETAIEELPSSIGNLSRLVNLDLTNCSRLKSVSSSLCNLKSLRYLFLSGCLKLEKLPEEIGNLESLEIMSARETAVSQVPPSIACLNRVWSLCFERCKGRLPTMGLKLPIFFQLQNLEELSLVDCGITELPESLGQSPSLKHLNLSENNFEKIPSSIKQLSKLLILTLQNCKRLQSLPELPRCSRICARHCTSLETLSNLSTLFTRSSELWQVFDFSNCFKLNRNEVGEIVEGALKKIQVMATWWKQQHPVTLYEDYHNPPRGCVSYPGSEIPEWFSYQSMGSSVTLELPPDWFNNNFVGFALCAIVPDHHGITRGFNVRCILKTKDDVAVCSLYVWNHLGVNPSIESDHVLLGYDFSLSSDSLGGSNNEFCIQFYIQHYEGPGIEGFDVKKCGAHLIYAQDPSKRLRSEVEDYQPSRHRALHCLVILSAAATTRRHQLFLFSYNFTNTATTHDHEELEEGEYEEDEVEVDEDEEEENGHVHDDGEGEREADTENYEAENDLQHRELQPVLKMRVEKTWKKTRARIVPGICPARIEKIRAQSGSGQLCVKSGSVLGTPKPGPDLDFCHPYPHIAFATANMYM</sequence>
<dbReference type="EMBL" id="CM039178">
    <property type="protein sequence ID" value="KAH9679709.1"/>
    <property type="molecule type" value="Genomic_DNA"/>
</dbReference>
<comment type="caution">
    <text evidence="1">The sequence shown here is derived from an EMBL/GenBank/DDBJ whole genome shotgun (WGS) entry which is preliminary data.</text>
</comment>
<reference evidence="2" key="1">
    <citation type="journal article" date="2023" name="Hortic. Res.">
        <title>A chromosome-level phased genome enabling allele-level studies in sweet orange: a case study on citrus Huanglongbing tolerance.</title>
        <authorList>
            <person name="Wu B."/>
            <person name="Yu Q."/>
            <person name="Deng Z."/>
            <person name="Duan Y."/>
            <person name="Luo F."/>
            <person name="Gmitter F. Jr."/>
        </authorList>
    </citation>
    <scope>NUCLEOTIDE SEQUENCE [LARGE SCALE GENOMIC DNA]</scope>
    <source>
        <strain evidence="2">cv. Valencia</strain>
    </source>
</reference>
<evidence type="ECO:0000313" key="2">
    <source>
        <dbReference type="Proteomes" id="UP000829398"/>
    </source>
</evidence>
<name>A0ACB8HY52_CITSI</name>
<evidence type="ECO:0000313" key="1">
    <source>
        <dbReference type="EMBL" id="KAH9679709.1"/>
    </source>
</evidence>
<organism evidence="1 2">
    <name type="scientific">Citrus sinensis</name>
    <name type="common">Sweet orange</name>
    <name type="synonym">Citrus aurantium var. sinensis</name>
    <dbReference type="NCBI Taxonomy" id="2711"/>
    <lineage>
        <taxon>Eukaryota</taxon>
        <taxon>Viridiplantae</taxon>
        <taxon>Streptophyta</taxon>
        <taxon>Embryophyta</taxon>
        <taxon>Tracheophyta</taxon>
        <taxon>Spermatophyta</taxon>
        <taxon>Magnoliopsida</taxon>
        <taxon>eudicotyledons</taxon>
        <taxon>Gunneridae</taxon>
        <taxon>Pentapetalae</taxon>
        <taxon>rosids</taxon>
        <taxon>malvids</taxon>
        <taxon>Sapindales</taxon>
        <taxon>Rutaceae</taxon>
        <taxon>Aurantioideae</taxon>
        <taxon>Citrus</taxon>
    </lineage>
</organism>
<dbReference type="Proteomes" id="UP000829398">
    <property type="component" value="Chromosome 9"/>
</dbReference>
<gene>
    <name evidence="1" type="ORF">KPL71_026244</name>
</gene>